<feature type="compositionally biased region" description="Basic and acidic residues" evidence="8">
    <location>
        <begin position="562"/>
        <end position="592"/>
    </location>
</feature>
<comment type="subcellular location">
    <subcellularLocation>
        <location evidence="1">Nucleus</location>
    </subcellularLocation>
</comment>
<dbReference type="Proteomes" id="UP000324748">
    <property type="component" value="Unassembled WGS sequence"/>
</dbReference>
<dbReference type="Gene3D" id="2.130.10.10">
    <property type="entry name" value="YVTN repeat-like/Quinoprotein amine dehydrogenase"/>
    <property type="match status" value="2"/>
</dbReference>
<dbReference type="InterPro" id="IPR050358">
    <property type="entry name" value="RSE1/DDB1/CFT1"/>
</dbReference>
<name>A0A5B0MCX8_PUCGR</name>
<evidence type="ECO:0000256" key="1">
    <source>
        <dbReference type="ARBA" id="ARBA00004123"/>
    </source>
</evidence>
<dbReference type="InterPro" id="IPR058543">
    <property type="entry name" value="Beta-prop_RSE1/DDB1/CPSF1_2nd"/>
</dbReference>
<gene>
    <name evidence="12" type="primary">CFT1_1</name>
    <name evidence="12" type="ORF">PGT21_008372</name>
</gene>
<evidence type="ECO:0000256" key="2">
    <source>
        <dbReference type="ARBA" id="ARBA00023242"/>
    </source>
</evidence>
<comment type="function">
    <text evidence="3">RNA-binding component of the cleavage and polyadenylation factor (CPF) complex, which plays a key role in polyadenylation-dependent pre-mRNA 3'-end formation and cooperates with cleavage factors including the CFIA complex and NAB4/CFIB. Involved in poly(A) site recognition. May be involved in coupling transcription termination and mRNA 3'-end formation.</text>
</comment>
<evidence type="ECO:0000256" key="3">
    <source>
        <dbReference type="ARBA" id="ARBA00037232"/>
    </source>
</evidence>
<evidence type="ECO:0000313" key="13">
    <source>
        <dbReference type="Proteomes" id="UP000324748"/>
    </source>
</evidence>
<feature type="domain" description="RSE1/DDB1/CPSF1 first beta-propeller" evidence="10">
    <location>
        <begin position="112"/>
        <end position="523"/>
    </location>
</feature>
<feature type="domain" description="RSE1/DDB1/CPSF1 second beta-propeller" evidence="11">
    <location>
        <begin position="720"/>
        <end position="1082"/>
    </location>
</feature>
<evidence type="ECO:0000313" key="12">
    <source>
        <dbReference type="EMBL" id="KAA1074512.1"/>
    </source>
</evidence>
<dbReference type="InterPro" id="IPR018846">
    <property type="entry name" value="Beta-prop_RSE1/DDB1/CPSF1_1st"/>
</dbReference>
<feature type="compositionally biased region" description="Polar residues" evidence="8">
    <location>
        <begin position="401"/>
        <end position="413"/>
    </location>
</feature>
<feature type="compositionally biased region" description="Acidic residues" evidence="8">
    <location>
        <begin position="418"/>
        <end position="432"/>
    </location>
</feature>
<dbReference type="EMBL" id="VSWC01000157">
    <property type="protein sequence ID" value="KAA1074512.1"/>
    <property type="molecule type" value="Genomic_DNA"/>
</dbReference>
<accession>A0A5B0MCX8</accession>
<keyword evidence="13" id="KW-1185">Reference proteome</keyword>
<dbReference type="GO" id="GO:0005634">
    <property type="term" value="C:nucleus"/>
    <property type="evidence" value="ECO:0007669"/>
    <property type="project" value="UniProtKB-SubCell"/>
</dbReference>
<dbReference type="PANTHER" id="PTHR10644">
    <property type="entry name" value="DNA REPAIR/RNA PROCESSING CPSF FAMILY"/>
    <property type="match status" value="1"/>
</dbReference>
<evidence type="ECO:0000256" key="5">
    <source>
        <dbReference type="ARBA" id="ARBA00039187"/>
    </source>
</evidence>
<organism evidence="12 13">
    <name type="scientific">Puccinia graminis f. sp. tritici</name>
    <dbReference type="NCBI Taxonomy" id="56615"/>
    <lineage>
        <taxon>Eukaryota</taxon>
        <taxon>Fungi</taxon>
        <taxon>Dikarya</taxon>
        <taxon>Basidiomycota</taxon>
        <taxon>Pucciniomycotina</taxon>
        <taxon>Pucciniomycetes</taxon>
        <taxon>Pucciniales</taxon>
        <taxon>Pucciniaceae</taxon>
        <taxon>Puccinia</taxon>
    </lineage>
</organism>
<protein>
    <recommendedName>
        <fullName evidence="6">Protein CFT1</fullName>
    </recommendedName>
    <alternativeName>
        <fullName evidence="7">Cleavage factor two protein 1</fullName>
    </alternativeName>
    <alternativeName>
        <fullName evidence="5">Protein cft1</fullName>
    </alternativeName>
</protein>
<reference evidence="12 13" key="1">
    <citation type="submission" date="2019-05" db="EMBL/GenBank/DDBJ databases">
        <title>Emergence of the Ug99 lineage of the wheat stem rust pathogen through somatic hybridization.</title>
        <authorList>
            <person name="Li F."/>
            <person name="Upadhyaya N.M."/>
            <person name="Sperschneider J."/>
            <person name="Matny O."/>
            <person name="Nguyen-Phuc H."/>
            <person name="Mago R."/>
            <person name="Raley C."/>
            <person name="Miller M.E."/>
            <person name="Silverstein K.A.T."/>
            <person name="Henningsen E."/>
            <person name="Hirsch C.D."/>
            <person name="Visser B."/>
            <person name="Pretorius Z.A."/>
            <person name="Steffenson B.J."/>
            <person name="Schwessinger B."/>
            <person name="Dodds P.N."/>
            <person name="Figueroa M."/>
        </authorList>
    </citation>
    <scope>NUCLEOTIDE SEQUENCE [LARGE SCALE GENOMIC DNA]</scope>
    <source>
        <strain evidence="12">21-0</strain>
    </source>
</reference>
<dbReference type="OrthoDB" id="6109at2759"/>
<dbReference type="Pfam" id="PF03178">
    <property type="entry name" value="CPSF_A"/>
    <property type="match status" value="1"/>
</dbReference>
<evidence type="ECO:0000259" key="10">
    <source>
        <dbReference type="Pfam" id="PF10433"/>
    </source>
</evidence>
<feature type="region of interest" description="Disordered" evidence="8">
    <location>
        <begin position="836"/>
        <end position="871"/>
    </location>
</feature>
<evidence type="ECO:0000256" key="6">
    <source>
        <dbReference type="ARBA" id="ARBA00039443"/>
    </source>
</evidence>
<feature type="domain" description="RSE1/DDB1/CPSF1 C-terminal" evidence="9">
    <location>
        <begin position="1186"/>
        <end position="1510"/>
    </location>
</feature>
<evidence type="ECO:0000256" key="8">
    <source>
        <dbReference type="SAM" id="MobiDB-lite"/>
    </source>
</evidence>
<proteinExistence type="inferred from homology"/>
<sequence length="1543" mass="171598">MLVVGVVLLRLERGRVLNPRLNQQTAHIKNMNVIHRQHLPPSGVEFSCQASLTPSTLPRYSELIRSSKTRPRPITNLIVARSTLLQVFELCLVEDDQAENNHTRNHHELKNKNYKLFHLCEHRLHGRVTGLQRLTTLDTQEDGLDRLLVSFQDAKMTLLEWSNSAADLVPISLHTFEKLPQITQGDLPRDFQGQLEVDPLSRCAVLLLPQATLAVLPFFQDQLDLDSLGLSGGLKSALGSEQQRFQTFPYASSFILDFNQQLLNHLPPSSLDSQHRPIKSVIALKFLPGFSEPTLAVLYQSQYTWSARLENHANTAALIVLTLDLGSNHFPIISHTTNLPYDAHGLVACPKELAGVLVLCADMILHVDQSSKIIGLATNGWVKHTSELQIPRQDTVRLITPTNKINGHRSTTNKSDERPEDLEDGEEQDESGVPEGHEKLLVRLENAKIVFSRADRAFVFLRTGEVFSLQFLRDGRTLTKLVLEKLDLLSIIPSTVFKVNNECLFVGSMAGDSALYILDHLRPRSSSDDDNDDGHQLPSSSIIQPDKAAKNQSSLDFDEDIYGDRTETDPVRRTDHSQLYDDRPSNGADDGRPGAGAHSAEPFLRLGDVIQAHGPIRDFTMAATGVENMPLELLACTGTGDLGGLTVFHREIPLRKRRKLSFESPSASHINALFFTSLVVESGGLLEERKVVWMGRSGPRTEIATYGESGELSLINTFPEKTLAVSPFFGKQFVVQVTNTAIKLFTSSLEEAQVIQPEPAVKILRASIVDDYVMLETHCGLKLIYQGDHDSKTLSKLPFPPDTDEIETASLLKAALPIYTFKHATNHKFFTKQKAGNEDDDLYNNGPTDANGDVEMNNNDANDQEPHKPQNPDVCGDACWLLTTTKNGCFHIRSLPTLAIVFTATRLDLLPETMTEEDKLEGDAQPVELFGSVDQAAPVEPIAHIFGFLTGAIASRPHLAVMLKNGAMAVYEILCSFTIPLRLSEKDGHPAVLLKKVIGRQFEAVENVDEVSGVESEDHEMGRTTEIDEQISPQSRSFTSIQMDGKFKGVYLAGQPPVWLLSTDHGPCRIYDSPDEKTIHGIAQLPDGFLMSLSEASVQDEEPSQACDPASLWETYISEYVCLDREIPSTLVKTGRPFNKVFYDSASETVVGASYLETAFANFDEEGNLMWQPDDDSLIRATTFRSSLELILPGKWVTIDGYEFQQNEWVTSMANVELDSRSTVSGRRQFVGVGTTCNRAEDLAARGGIYVFEIVVVNPAQNHRTYNRALRLRYYEETKACVTAVDAINGYFLHTMGQKLYAKCFEQDERLLAVGFLDIKPYTTCMRIFKNFILLGDAVKGITLVAFQEEPYKLIELGHTYVDLKCSTIDFLVIDGKLAIVATDLNGVIRIFEYNPTNIESQGGQKLLCRSEFNTSSEMTCSMQFGKRLSAKDEAKVMGTFFASLDGSISSLVPAKEAVYKRLQLVQTRLTRHIQHFAGLNPKGHRTVRNDLVSRAINRGILDGELLIKFHLLSVTQQAEIAGLAGSDRETVLVNLLNLRGLW</sequence>
<dbReference type="InterPro" id="IPR004871">
    <property type="entry name" value="RSE1/DDB1/CPSF1_C"/>
</dbReference>
<evidence type="ECO:0000259" key="9">
    <source>
        <dbReference type="Pfam" id="PF03178"/>
    </source>
</evidence>
<dbReference type="FunFam" id="2.130.10.10:FF:000730">
    <property type="entry name" value="Chromosome 15, whole genome shotgun sequence"/>
    <property type="match status" value="1"/>
</dbReference>
<dbReference type="Pfam" id="PF23726">
    <property type="entry name" value="Beta-prop_RSE1_2nd"/>
    <property type="match status" value="1"/>
</dbReference>
<keyword evidence="2" id="KW-0539">Nucleus</keyword>
<dbReference type="Pfam" id="PF10433">
    <property type="entry name" value="Beta-prop_RSE1_1st"/>
    <property type="match status" value="1"/>
</dbReference>
<feature type="region of interest" description="Disordered" evidence="8">
    <location>
        <begin position="401"/>
        <end position="436"/>
    </location>
</feature>
<dbReference type="GO" id="GO:0003676">
    <property type="term" value="F:nucleic acid binding"/>
    <property type="evidence" value="ECO:0007669"/>
    <property type="project" value="InterPro"/>
</dbReference>
<evidence type="ECO:0000256" key="4">
    <source>
        <dbReference type="ARBA" id="ARBA00038304"/>
    </source>
</evidence>
<evidence type="ECO:0000259" key="11">
    <source>
        <dbReference type="Pfam" id="PF23726"/>
    </source>
</evidence>
<comment type="caution">
    <text evidence="12">The sequence shown here is derived from an EMBL/GenBank/DDBJ whole genome shotgun (WGS) entry which is preliminary data.</text>
</comment>
<comment type="similarity">
    <text evidence="4">Belongs to the CFT1 family.</text>
</comment>
<feature type="region of interest" description="Disordered" evidence="8">
    <location>
        <begin position="524"/>
        <end position="599"/>
    </location>
</feature>
<dbReference type="InterPro" id="IPR015943">
    <property type="entry name" value="WD40/YVTN_repeat-like_dom_sf"/>
</dbReference>
<evidence type="ECO:0000256" key="7">
    <source>
        <dbReference type="ARBA" id="ARBA00041264"/>
    </source>
</evidence>